<feature type="coiled-coil region" evidence="1">
    <location>
        <begin position="89"/>
        <end position="170"/>
    </location>
</feature>
<dbReference type="GO" id="GO:0045931">
    <property type="term" value="P:positive regulation of mitotic cell cycle"/>
    <property type="evidence" value="ECO:0007669"/>
    <property type="project" value="TreeGrafter"/>
</dbReference>
<name>A0A8B9L452_ASTMX</name>
<dbReference type="Proteomes" id="UP000694621">
    <property type="component" value="Unplaced"/>
</dbReference>
<feature type="coiled-coil region" evidence="1">
    <location>
        <begin position="511"/>
        <end position="591"/>
    </location>
</feature>
<feature type="coiled-coil region" evidence="1">
    <location>
        <begin position="682"/>
        <end position="709"/>
    </location>
</feature>
<evidence type="ECO:0000256" key="1">
    <source>
        <dbReference type="SAM" id="Coils"/>
    </source>
</evidence>
<feature type="coiled-coil region" evidence="1">
    <location>
        <begin position="19"/>
        <end position="46"/>
    </location>
</feature>
<gene>
    <name evidence="4" type="primary">ccdc57</name>
    <name evidence="3" type="synonym">CCDC57</name>
    <name evidence="3" type="ORF">AMEX_G18841</name>
</gene>
<feature type="coiled-coil region" evidence="1">
    <location>
        <begin position="218"/>
        <end position="327"/>
    </location>
</feature>
<evidence type="ECO:0000256" key="2">
    <source>
        <dbReference type="SAM" id="MobiDB-lite"/>
    </source>
</evidence>
<evidence type="ECO:0000313" key="5">
    <source>
        <dbReference type="Proteomes" id="UP000694621"/>
    </source>
</evidence>
<dbReference type="GO" id="GO:0005814">
    <property type="term" value="C:centriole"/>
    <property type="evidence" value="ECO:0007669"/>
    <property type="project" value="TreeGrafter"/>
</dbReference>
<proteinExistence type="predicted"/>
<evidence type="ECO:0000313" key="3">
    <source>
        <dbReference type="EMBL" id="KAG9267960.1"/>
    </source>
</evidence>
<dbReference type="EMBL" id="JAICCE010000015">
    <property type="protein sequence ID" value="KAG9267960.1"/>
    <property type="molecule type" value="Genomic_DNA"/>
</dbReference>
<feature type="compositionally biased region" description="Polar residues" evidence="2">
    <location>
        <begin position="896"/>
        <end position="906"/>
    </location>
</feature>
<protein>
    <submittedName>
        <fullName evidence="4">Coiled-coil domain containing 57</fullName>
    </submittedName>
    <submittedName>
        <fullName evidence="3">Coiled-coil domain-containing protein 57</fullName>
    </submittedName>
</protein>
<dbReference type="GO" id="GO:0060271">
    <property type="term" value="P:cilium assembly"/>
    <property type="evidence" value="ECO:0007669"/>
    <property type="project" value="TreeGrafter"/>
</dbReference>
<dbReference type="Proteomes" id="UP000752171">
    <property type="component" value="Unassembled WGS sequence"/>
</dbReference>
<dbReference type="OrthoDB" id="568502at2759"/>
<evidence type="ECO:0000313" key="6">
    <source>
        <dbReference type="Proteomes" id="UP000752171"/>
    </source>
</evidence>
<feature type="coiled-coil region" evidence="1">
    <location>
        <begin position="385"/>
        <end position="419"/>
    </location>
</feature>
<dbReference type="PANTHER" id="PTHR46725">
    <property type="entry name" value="COILED-COIL DOMAIN-CONTAINING PROTEIN 57"/>
    <property type="match status" value="1"/>
</dbReference>
<keyword evidence="1" id="KW-0175">Coiled coil</keyword>
<dbReference type="GO" id="GO:0007020">
    <property type="term" value="P:microtubule nucleation"/>
    <property type="evidence" value="ECO:0007669"/>
    <property type="project" value="TreeGrafter"/>
</dbReference>
<dbReference type="Ensembl" id="ENSAMXT00005050899.1">
    <property type="protein sequence ID" value="ENSAMXP00005046865.1"/>
    <property type="gene ID" value="ENSAMXG00005021564.1"/>
</dbReference>
<dbReference type="GO" id="GO:0007099">
    <property type="term" value="P:centriole replication"/>
    <property type="evidence" value="ECO:0007669"/>
    <property type="project" value="TreeGrafter"/>
</dbReference>
<feature type="region of interest" description="Disordered" evidence="2">
    <location>
        <begin position="858"/>
        <end position="914"/>
    </location>
</feature>
<sequence length="1018" mass="117100">MQDSGDLEAQLACKEREWKELQALRIQQLETALAEATSQLFSQRERFSQLRDDFQYNLRVLEERDRELEVYDAMAVQVRTEESARHEELSELRIQVARLQETIGEERRQNQDLQAQYQKRGVEHRLQLERIQSVKEDEIQKLREENEALKRDLQRRIQESEGELALQKQEMMADFDSEMRKREHEFNLRLDEMHNVVLSHELKVKLLSKELEVHAQAHSQATEALQMSEELCQQAQKEILNRDWDLKNTAAVKNSRIKELEEKLKQMEAKQKREAEVNNRKHAELERRVREREAALGAMKEAHCCDLREEKKKATELQTRLERLYLEQESREKGHENDLQHRDQQIQELRTQLEKTQAGWDAYITQVSKETVAKDTELLSVGEREAKVRAELQKCKEDVERYKQQLASGIQREQALEKKRVQLELDWERRCEEVRAEHYLKSEELIQGLTQARDQVTAELREKERELLETVTLLKSVTIERDKALSMVKISPSTVSQAAGEERNSFPSEEIRRLQQQNSSLREVIAEMRRQMETLSKEVPPAQNVTLTQHPDPEPIITGTTEYSQALEEELQNLKAKCRRLEDQLDEVSKTNNPIPTSDHQLPVSPENAYLQNHIKSLNETIGGLRVEKVASAATLKKQEVRLAHLESMVVNLTQQCHSRQVENEALRVELANHKRESAAEKASLKQKIAAADMQLEEVKREAEEYQKGSLIHNLETVALGNQVSALKLDIASRREPIVLQQSEMVKQLQEENLSLRQQLLLHCSGRGDVAGDANLLQSKLKQAAHWISRLSQDKRQLIEMGNRLRAQLAEAGVATSKPILSLQEKESQKAVPETQTQSRLSTLEQLQYKLTTQELQYAQRDQSKKNPIIVRPHYSGSESGDKGKTSNPWDPPTKLQHSFSKENTPPAQPEVPVHLASSPQTLLSSMGTDESLQDVWQILEHGLSPTMLTPSDSDHKDGVSASARGEQEAHTGLPVRIQGLNPAVQERKKQVRTESAPVKKLRPAGKVVKIRNYNIKD</sequence>
<accession>A0A8B9L452</accession>
<dbReference type="InterPro" id="IPR042481">
    <property type="entry name" value="CCDC57"/>
</dbReference>
<dbReference type="GO" id="GO:0005876">
    <property type="term" value="C:spindle microtubule"/>
    <property type="evidence" value="ECO:0007669"/>
    <property type="project" value="TreeGrafter"/>
</dbReference>
<feature type="region of interest" description="Disordered" evidence="2">
    <location>
        <begin position="947"/>
        <end position="999"/>
    </location>
</feature>
<reference evidence="4" key="2">
    <citation type="submission" date="2025-05" db="UniProtKB">
        <authorList>
            <consortium name="Ensembl"/>
        </authorList>
    </citation>
    <scope>IDENTIFICATION</scope>
</reference>
<dbReference type="OMA" id="RNLKHKF"/>
<dbReference type="GO" id="GO:0034451">
    <property type="term" value="C:centriolar satellite"/>
    <property type="evidence" value="ECO:0007669"/>
    <property type="project" value="TreeGrafter"/>
</dbReference>
<dbReference type="AlphaFoldDB" id="A0A8B9L452"/>
<dbReference type="PANTHER" id="PTHR46725:SF1">
    <property type="entry name" value="COILED-COIL DOMAIN-CONTAINING PROTEIN 57"/>
    <property type="match status" value="1"/>
</dbReference>
<organism evidence="4 5">
    <name type="scientific">Astyanax mexicanus</name>
    <name type="common">Blind cave fish</name>
    <name type="synonym">Astyanax fasciatus mexicanus</name>
    <dbReference type="NCBI Taxonomy" id="7994"/>
    <lineage>
        <taxon>Eukaryota</taxon>
        <taxon>Metazoa</taxon>
        <taxon>Chordata</taxon>
        <taxon>Craniata</taxon>
        <taxon>Vertebrata</taxon>
        <taxon>Euteleostomi</taxon>
        <taxon>Actinopterygii</taxon>
        <taxon>Neopterygii</taxon>
        <taxon>Teleostei</taxon>
        <taxon>Ostariophysi</taxon>
        <taxon>Characiformes</taxon>
        <taxon>Characoidei</taxon>
        <taxon>Acestrorhamphidae</taxon>
        <taxon>Acestrorhamphinae</taxon>
        <taxon>Astyanax</taxon>
    </lineage>
</organism>
<reference evidence="3 6" key="1">
    <citation type="submission" date="2021-07" db="EMBL/GenBank/DDBJ databases">
        <authorList>
            <person name="Imarazene B."/>
            <person name="Zahm M."/>
            <person name="Klopp C."/>
            <person name="Cabau C."/>
            <person name="Beille S."/>
            <person name="Jouanno E."/>
            <person name="Castinel A."/>
            <person name="Lluch J."/>
            <person name="Gil L."/>
            <person name="Kuchtly C."/>
            <person name="Lopez Roques C."/>
            <person name="Donnadieu C."/>
            <person name="Parrinello H."/>
            <person name="Journot L."/>
            <person name="Du K."/>
            <person name="Schartl M."/>
            <person name="Retaux S."/>
            <person name="Guiguen Y."/>
        </authorList>
    </citation>
    <scope>NUCLEOTIDE SEQUENCE [LARGE SCALE GENOMIC DNA]</scope>
    <source>
        <strain evidence="3">Pach_M1</strain>
        <tissue evidence="3">Testis</tissue>
    </source>
</reference>
<evidence type="ECO:0000313" key="4">
    <source>
        <dbReference type="Ensembl" id="ENSAMXP00005046865.1"/>
    </source>
</evidence>